<dbReference type="RefSeq" id="WP_021682745.1">
    <property type="nucleotide sequence ID" value="NZ_KI260440.1"/>
</dbReference>
<dbReference type="GO" id="GO:0006089">
    <property type="term" value="P:lactate metabolic process"/>
    <property type="evidence" value="ECO:0007669"/>
    <property type="project" value="TreeGrafter"/>
</dbReference>
<dbReference type="InterPro" id="IPR001236">
    <property type="entry name" value="Lactate/malate_DH_N"/>
</dbReference>
<reference evidence="14 15" key="1">
    <citation type="submission" date="2013-07" db="EMBL/GenBank/DDBJ databases">
        <authorList>
            <person name="Weinstock G."/>
            <person name="Sodergren E."/>
            <person name="Wylie T."/>
            <person name="Fulton L."/>
            <person name="Fulton R."/>
            <person name="Fronick C."/>
            <person name="O'Laughlin M."/>
            <person name="Godfrey J."/>
            <person name="Miner T."/>
            <person name="Herter B."/>
            <person name="Appelbaum E."/>
            <person name="Cordes M."/>
            <person name="Lek S."/>
            <person name="Wollam A."/>
            <person name="Pepin K.H."/>
            <person name="Palsikar V.B."/>
            <person name="Mitreva M."/>
            <person name="Wilson R.K."/>
        </authorList>
    </citation>
    <scope>NUCLEOTIDE SEQUENCE [LARGE SCALE GENOMIC DNA]</scope>
    <source>
        <strain evidence="14 15">ATCC 27760</strain>
    </source>
</reference>
<dbReference type="eggNOG" id="COG0039">
    <property type="taxonomic scope" value="Bacteria"/>
</dbReference>
<dbReference type="PIRSF" id="PIRSF000102">
    <property type="entry name" value="Lac_mal_DH"/>
    <property type="match status" value="1"/>
</dbReference>
<dbReference type="NCBIfam" id="NF000824">
    <property type="entry name" value="PRK00066.1"/>
    <property type="match status" value="1"/>
</dbReference>
<feature type="binding site" evidence="7">
    <location>
        <position position="148"/>
    </location>
    <ligand>
        <name>NAD(+)</name>
        <dbReference type="ChEBI" id="CHEBI:57540"/>
    </ligand>
</feature>
<dbReference type="InterPro" id="IPR022383">
    <property type="entry name" value="Lactate/malate_DH_C"/>
</dbReference>
<feature type="binding site" evidence="9">
    <location>
        <position position="125"/>
    </location>
    <ligand>
        <name>substrate</name>
    </ligand>
</feature>
<evidence type="ECO:0000256" key="5">
    <source>
        <dbReference type="ARBA" id="ARBA00023027"/>
    </source>
</evidence>
<dbReference type="SUPFAM" id="SSF56327">
    <property type="entry name" value="LDH C-terminal domain-like"/>
    <property type="match status" value="1"/>
</dbReference>
<feature type="binding site" evidence="7">
    <location>
        <begin position="153"/>
        <end position="156"/>
    </location>
    <ligand>
        <name>substrate</name>
    </ligand>
</feature>
<feature type="binding site" evidence="9">
    <location>
        <position position="87"/>
    </location>
    <ligand>
        <name>substrate</name>
    </ligand>
</feature>
<evidence type="ECO:0000256" key="8">
    <source>
        <dbReference type="PIRSR" id="PIRSR000102-1"/>
    </source>
</evidence>
<evidence type="ECO:0000313" key="15">
    <source>
        <dbReference type="Proteomes" id="UP000016662"/>
    </source>
</evidence>
<dbReference type="PATRIC" id="fig|411473.3.peg.1036"/>
<evidence type="ECO:0000313" key="14">
    <source>
        <dbReference type="EMBL" id="ERJ96368.1"/>
    </source>
</evidence>
<sequence length="316" mass="33862">MEKKLKKGKKVTVLGAGNVGASIAFALAIKGLCSELLLIDINKPKAKGEAMDIMQGNAFCPSCDIHDGDYPDAADSDMVIITVGIARKPGQTRIDLCKTNAKIMASVMPEIVKYAPHACYLVVSNPVDVLTYEAIRVSGLDPKQVIGSGTVLDSSRLRTCLADHAGLNIKNIHAYVFGEHGDSSMIPWSLSSIAGMKFDEYCANVENLGDKDEIEQEVRDGGAEVIKCKGATYYAIALSVSQITEAILRDTKAVLTVSTLQDGTHYGVKDVCLSLPCVLGANGVEHEITPPMTDEEIARFQKSGEALRSVIDQMAL</sequence>
<dbReference type="NCBIfam" id="NF004863">
    <property type="entry name" value="PRK06223.1"/>
    <property type="match status" value="1"/>
</dbReference>
<comment type="subcellular location">
    <subcellularLocation>
        <location evidence="7">Cytoplasm</location>
    </subcellularLocation>
</comment>
<feature type="binding site" evidence="7 10">
    <location>
        <begin position="123"/>
        <end position="125"/>
    </location>
    <ligand>
        <name>NAD(+)</name>
        <dbReference type="ChEBI" id="CHEBI:57540"/>
    </ligand>
</feature>
<dbReference type="InterPro" id="IPR001557">
    <property type="entry name" value="L-lactate/malate_DH"/>
</dbReference>
<feature type="binding site" evidence="7 9">
    <location>
        <position position="93"/>
    </location>
    <ligand>
        <name>substrate</name>
    </ligand>
</feature>
<evidence type="ECO:0000256" key="3">
    <source>
        <dbReference type="ARBA" id="ARBA00012967"/>
    </source>
</evidence>
<feature type="binding site" evidence="10">
    <location>
        <position position="100"/>
    </location>
    <ligand>
        <name>NAD(+)</name>
        <dbReference type="ChEBI" id="CHEBI:57540"/>
    </ligand>
</feature>
<dbReference type="UniPathway" id="UPA00554">
    <property type="reaction ID" value="UER00611"/>
</dbReference>
<keyword evidence="11" id="KW-1133">Transmembrane helix</keyword>
<feature type="binding site" evidence="7">
    <location>
        <position position="70"/>
    </location>
    <ligand>
        <name>NAD(+)</name>
        <dbReference type="ChEBI" id="CHEBI:57540"/>
    </ligand>
</feature>
<dbReference type="InterPro" id="IPR015955">
    <property type="entry name" value="Lactate_DH/Glyco_Ohase_4_C"/>
</dbReference>
<dbReference type="PANTHER" id="PTHR43128">
    <property type="entry name" value="L-2-HYDROXYCARBOXYLATE DEHYDROGENASE (NAD(P)(+))"/>
    <property type="match status" value="1"/>
</dbReference>
<dbReference type="STRING" id="411473.RUMCAL_01270"/>
<dbReference type="PRINTS" id="PR00086">
    <property type="entry name" value="LLDHDRGNASE"/>
</dbReference>
<comment type="caution">
    <text evidence="7">Lacks conserved residue(s) required for the propagation of feature annotation.</text>
</comment>
<dbReference type="FunFam" id="3.40.50.720:FF:000018">
    <property type="entry name" value="Malate dehydrogenase"/>
    <property type="match status" value="1"/>
</dbReference>
<feature type="domain" description="Lactate/malate dehydrogenase N-terminal" evidence="12">
    <location>
        <begin position="10"/>
        <end position="147"/>
    </location>
</feature>
<dbReference type="EC" id="1.1.1.27" evidence="3 7"/>
<comment type="activity regulation">
    <text evidence="7">Allosterically activated by fructose 1,6-bisphosphate (FBP).</text>
</comment>
<comment type="similarity">
    <text evidence="2 7">Belongs to the LDH/MDH superfamily. LDH family.</text>
</comment>
<dbReference type="HAMAP" id="MF_00488">
    <property type="entry name" value="Lactate_dehydrog"/>
    <property type="match status" value="1"/>
</dbReference>
<comment type="subunit">
    <text evidence="7">Homotetramer.</text>
</comment>
<gene>
    <name evidence="7" type="primary">ldh</name>
    <name evidence="14" type="ORF">RUMCAL_01270</name>
</gene>
<feature type="domain" description="Lactate/malate dehydrogenase C-terminal" evidence="13">
    <location>
        <begin position="150"/>
        <end position="314"/>
    </location>
</feature>
<dbReference type="NCBIfam" id="TIGR01771">
    <property type="entry name" value="L-LDH-NAD"/>
    <property type="match status" value="1"/>
</dbReference>
<proteinExistence type="inferred from homology"/>
<dbReference type="InterPro" id="IPR036291">
    <property type="entry name" value="NAD(P)-bd_dom_sf"/>
</dbReference>
<evidence type="ECO:0000256" key="2">
    <source>
        <dbReference type="ARBA" id="ARBA00006054"/>
    </source>
</evidence>
<dbReference type="OrthoDB" id="9802969at2"/>
<dbReference type="InterPro" id="IPR011304">
    <property type="entry name" value="L-lactate_DH"/>
</dbReference>
<feature type="binding site" evidence="9">
    <location>
        <position position="156"/>
    </location>
    <ligand>
        <name>substrate</name>
    </ligand>
</feature>
<dbReference type="AlphaFoldDB" id="U2MAN3"/>
<feature type="active site" description="Proton acceptor" evidence="7 8">
    <location>
        <position position="180"/>
    </location>
</feature>
<keyword evidence="4 7" id="KW-0560">Oxidoreductase</keyword>
<dbReference type="EMBL" id="AWVF01000162">
    <property type="protein sequence ID" value="ERJ96368.1"/>
    <property type="molecule type" value="Genomic_DNA"/>
</dbReference>
<feature type="binding site" evidence="7">
    <location>
        <position position="173"/>
    </location>
    <ligand>
        <name>beta-D-fructose 1,6-bisphosphate</name>
        <dbReference type="ChEBI" id="CHEBI:32966"/>
        <note>allosteric activator</note>
    </ligand>
</feature>
<dbReference type="Gene3D" id="3.90.110.10">
    <property type="entry name" value="Lactate dehydrogenase/glycoside hydrolase, family 4, C-terminal"/>
    <property type="match status" value="1"/>
</dbReference>
<feature type="binding site" evidence="7">
    <location>
        <position position="45"/>
    </location>
    <ligand>
        <name>NAD(+)</name>
        <dbReference type="ChEBI" id="CHEBI:57540"/>
    </ligand>
</feature>
<dbReference type="PANTHER" id="PTHR43128:SF16">
    <property type="entry name" value="L-LACTATE DEHYDROGENASE"/>
    <property type="match status" value="1"/>
</dbReference>
<evidence type="ECO:0000256" key="9">
    <source>
        <dbReference type="PIRSR" id="PIRSR000102-2"/>
    </source>
</evidence>
<keyword evidence="5 7" id="KW-0520">NAD</keyword>
<keyword evidence="7" id="KW-0963">Cytoplasm</keyword>
<feature type="binding site" evidence="7">
    <location>
        <position position="19"/>
    </location>
    <ligand>
        <name>NAD(+)</name>
        <dbReference type="ChEBI" id="CHEBI:57540"/>
    </ligand>
</feature>
<evidence type="ECO:0000256" key="11">
    <source>
        <dbReference type="SAM" id="Phobius"/>
    </source>
</evidence>
<feature type="binding site" evidence="10">
    <location>
        <begin position="15"/>
        <end position="20"/>
    </location>
    <ligand>
        <name>NAD(+)</name>
        <dbReference type="ChEBI" id="CHEBI:57540"/>
    </ligand>
</feature>
<dbReference type="Pfam" id="PF00056">
    <property type="entry name" value="Ldh_1_N"/>
    <property type="match status" value="1"/>
</dbReference>
<dbReference type="Pfam" id="PF02866">
    <property type="entry name" value="Ldh_1_C"/>
    <property type="match status" value="1"/>
</dbReference>
<comment type="pathway">
    <text evidence="1 7">Fermentation; pyruvate fermentation to lactate; (S)-lactate from pyruvate: step 1/1.</text>
</comment>
<feature type="binding site" evidence="7">
    <location>
        <begin position="125"/>
        <end position="128"/>
    </location>
    <ligand>
        <name>substrate</name>
    </ligand>
</feature>
<dbReference type="GeneID" id="93692422"/>
<protein>
    <recommendedName>
        <fullName evidence="3 7">L-lactate dehydrogenase</fullName>
        <shortName evidence="7">L-LDH</shortName>
        <ecNumber evidence="3 7">1.1.1.27</ecNumber>
    </recommendedName>
</protein>
<feature type="binding site" evidence="7">
    <location>
        <position position="106"/>
    </location>
    <ligand>
        <name>NAD(+)</name>
        <dbReference type="ChEBI" id="CHEBI:57540"/>
    </ligand>
</feature>
<feature type="binding site" evidence="7">
    <location>
        <position position="232"/>
    </location>
    <ligand>
        <name>substrate</name>
    </ligand>
</feature>
<name>U2MAN3_9FIRM</name>
<evidence type="ECO:0000259" key="12">
    <source>
        <dbReference type="Pfam" id="PF00056"/>
    </source>
</evidence>
<keyword evidence="15" id="KW-1185">Reference proteome</keyword>
<comment type="catalytic activity">
    <reaction evidence="6 7">
        <text>(S)-lactate + NAD(+) = pyruvate + NADH + H(+)</text>
        <dbReference type="Rhea" id="RHEA:23444"/>
        <dbReference type="ChEBI" id="CHEBI:15361"/>
        <dbReference type="ChEBI" id="CHEBI:15378"/>
        <dbReference type="ChEBI" id="CHEBI:16651"/>
        <dbReference type="ChEBI" id="CHEBI:57540"/>
        <dbReference type="ChEBI" id="CHEBI:57945"/>
        <dbReference type="EC" id="1.1.1.27"/>
    </reaction>
</comment>
<keyword evidence="11" id="KW-0472">Membrane</keyword>
<feature type="binding site" evidence="7 10">
    <location>
        <position position="40"/>
    </location>
    <ligand>
        <name>NAD(+)</name>
        <dbReference type="ChEBI" id="CHEBI:57540"/>
    </ligand>
</feature>
<feature type="transmembrane region" description="Helical" evidence="11">
    <location>
        <begin position="12"/>
        <end position="32"/>
    </location>
</feature>
<comment type="caution">
    <text evidence="14">The sequence shown here is derived from an EMBL/GenBank/DDBJ whole genome shotgun (WGS) entry which is preliminary data.</text>
</comment>
<evidence type="ECO:0000256" key="7">
    <source>
        <dbReference type="HAMAP-Rule" id="MF_00488"/>
    </source>
</evidence>
<evidence type="ECO:0000256" key="6">
    <source>
        <dbReference type="ARBA" id="ARBA00049258"/>
    </source>
</evidence>
<feature type="binding site" evidence="7">
    <location>
        <position position="158"/>
    </location>
    <ligand>
        <name>beta-D-fructose 1,6-bisphosphate</name>
        <dbReference type="ChEBI" id="CHEBI:32966"/>
        <note>allosteric activator</note>
    </ligand>
</feature>
<dbReference type="Gene3D" id="3.40.50.720">
    <property type="entry name" value="NAD(P)-binding Rossmann-like Domain"/>
    <property type="match status" value="1"/>
</dbReference>
<dbReference type="SUPFAM" id="SSF51735">
    <property type="entry name" value="NAD(P)-binding Rossmann-fold domains"/>
    <property type="match status" value="1"/>
</dbReference>
<organism evidence="14 15">
    <name type="scientific">Ruminococcus callidus ATCC 27760</name>
    <dbReference type="NCBI Taxonomy" id="411473"/>
    <lineage>
        <taxon>Bacteria</taxon>
        <taxon>Bacillati</taxon>
        <taxon>Bacillota</taxon>
        <taxon>Clostridia</taxon>
        <taxon>Eubacteriales</taxon>
        <taxon>Oscillospiraceae</taxon>
        <taxon>Ruminococcus</taxon>
    </lineage>
</organism>
<dbReference type="Proteomes" id="UP000016662">
    <property type="component" value="Unassembled WGS sequence"/>
</dbReference>
<dbReference type="GO" id="GO:0005737">
    <property type="term" value="C:cytoplasm"/>
    <property type="evidence" value="ECO:0007669"/>
    <property type="project" value="UniProtKB-SubCell"/>
</dbReference>
<keyword evidence="11" id="KW-0812">Transmembrane</keyword>
<dbReference type="HOGENOM" id="CLU_045401_1_1_9"/>
<comment type="function">
    <text evidence="7">Catalyzes the conversion of lactate to pyruvate.</text>
</comment>
<evidence type="ECO:0000256" key="10">
    <source>
        <dbReference type="PIRSR" id="PIRSR000102-3"/>
    </source>
</evidence>
<keyword evidence="7" id="KW-0021">Allosteric enzyme</keyword>
<evidence type="ECO:0000256" key="4">
    <source>
        <dbReference type="ARBA" id="ARBA00023002"/>
    </source>
</evidence>
<evidence type="ECO:0000259" key="13">
    <source>
        <dbReference type="Pfam" id="PF02866"/>
    </source>
</evidence>
<accession>U2MAN3</accession>
<dbReference type="GO" id="GO:0004459">
    <property type="term" value="F:L-lactate dehydrogenase (NAD+) activity"/>
    <property type="evidence" value="ECO:0007669"/>
    <property type="project" value="UniProtKB-UniRule"/>
</dbReference>
<evidence type="ECO:0000256" key="1">
    <source>
        <dbReference type="ARBA" id="ARBA00004843"/>
    </source>
</evidence>
<dbReference type="GO" id="GO:0006096">
    <property type="term" value="P:glycolytic process"/>
    <property type="evidence" value="ECO:0007669"/>
    <property type="project" value="UniProtKB-UniRule"/>
</dbReference>